<accession>A0AAE9AXH3</accession>
<dbReference type="Proteomes" id="UP000318720">
    <property type="component" value="Unassembled WGS sequence"/>
</dbReference>
<feature type="region of interest" description="Disordered" evidence="1">
    <location>
        <begin position="43"/>
        <end position="111"/>
    </location>
</feature>
<dbReference type="EMBL" id="SPAZ01000252">
    <property type="protein sequence ID" value="TQE25000.1"/>
    <property type="molecule type" value="Genomic_DNA"/>
</dbReference>
<evidence type="ECO:0000313" key="2">
    <source>
        <dbReference type="EMBL" id="TQE25000.1"/>
    </source>
</evidence>
<gene>
    <name evidence="2" type="ORF">Sipo8835_32255</name>
</gene>
<evidence type="ECO:0000256" key="1">
    <source>
        <dbReference type="SAM" id="MobiDB-lite"/>
    </source>
</evidence>
<reference evidence="2 3" key="1">
    <citation type="submission" date="2019-03" db="EMBL/GenBank/DDBJ databases">
        <title>Comparative genomic analyses of the sweetpotato soil rot pathogen, Streptomyces ipomoeae.</title>
        <authorList>
            <person name="Ruschel Soares N."/>
            <person name="Badger J.H."/>
            <person name="Huguet-Tapia J.C."/>
            <person name="Clark C.A."/>
            <person name="Pettis G.S."/>
        </authorList>
    </citation>
    <scope>NUCLEOTIDE SEQUENCE [LARGE SCALE GENOMIC DNA]</scope>
    <source>
        <strain evidence="2 3">88-35</strain>
    </source>
</reference>
<feature type="compositionally biased region" description="Polar residues" evidence="1">
    <location>
        <begin position="71"/>
        <end position="82"/>
    </location>
</feature>
<proteinExistence type="predicted"/>
<comment type="caution">
    <text evidence="2">The sequence shown here is derived from an EMBL/GenBank/DDBJ whole genome shotgun (WGS) entry which is preliminary data.</text>
</comment>
<sequence>MVSVRGPRLLRSRGRRLPFLPALPLGLAGLWLRLRLDETPALRHEGNHGAATGPRGRPCDRPRHRARHGANSASAAINTDPLSSAFHPGLIRWPHDAGDSSRLVPRPRADE</sequence>
<protein>
    <submittedName>
        <fullName evidence="2">Uncharacterized protein</fullName>
    </submittedName>
</protein>
<organism evidence="2 3">
    <name type="scientific">Streptomyces ipomoeae</name>
    <dbReference type="NCBI Taxonomy" id="103232"/>
    <lineage>
        <taxon>Bacteria</taxon>
        <taxon>Bacillati</taxon>
        <taxon>Actinomycetota</taxon>
        <taxon>Actinomycetes</taxon>
        <taxon>Kitasatosporales</taxon>
        <taxon>Streptomycetaceae</taxon>
        <taxon>Streptomyces</taxon>
    </lineage>
</organism>
<dbReference type="AlphaFoldDB" id="A0AAE9AXH3"/>
<evidence type="ECO:0000313" key="3">
    <source>
        <dbReference type="Proteomes" id="UP000318720"/>
    </source>
</evidence>
<name>A0AAE9AXH3_9ACTN</name>